<evidence type="ECO:0000256" key="5">
    <source>
        <dbReference type="ARBA" id="ARBA00022490"/>
    </source>
</evidence>
<evidence type="ECO:0000256" key="6">
    <source>
        <dbReference type="ARBA" id="ARBA00022571"/>
    </source>
</evidence>
<dbReference type="FunFam" id="3.40.1160.10:FF:000005">
    <property type="entry name" value="Amino-acid acetyltransferase"/>
    <property type="match status" value="1"/>
</dbReference>
<dbReference type="Proteomes" id="UP000254487">
    <property type="component" value="Unassembled WGS sequence"/>
</dbReference>
<dbReference type="InterPro" id="IPR036393">
    <property type="entry name" value="AceGlu_kinase-like_sf"/>
</dbReference>
<dbReference type="NCBIfam" id="TIGR01890">
    <property type="entry name" value="N-Ac-Glu-synth"/>
    <property type="match status" value="1"/>
</dbReference>
<dbReference type="Pfam" id="PF00583">
    <property type="entry name" value="Acetyltransf_1"/>
    <property type="match status" value="1"/>
</dbReference>
<dbReference type="UniPathway" id="UPA00068">
    <property type="reaction ID" value="UER00106"/>
</dbReference>
<comment type="pathway">
    <text evidence="2 11">Amino-acid biosynthesis; L-arginine biosynthesis; N(2)-acetyl-L-ornithine from L-glutamate: step 1/4.</text>
</comment>
<dbReference type="GO" id="GO:0005737">
    <property type="term" value="C:cytoplasm"/>
    <property type="evidence" value="ECO:0007669"/>
    <property type="project" value="UniProtKB-SubCell"/>
</dbReference>
<comment type="subcellular location">
    <subcellularLocation>
        <location evidence="1 11">Cytoplasm</location>
    </subcellularLocation>
</comment>
<dbReference type="FunFam" id="3.40.630.30:FF:000009">
    <property type="entry name" value="Amino-acid acetyltransferase"/>
    <property type="match status" value="1"/>
</dbReference>
<keyword evidence="6 11" id="KW-0055">Arginine biosynthesis</keyword>
<dbReference type="Pfam" id="PF00696">
    <property type="entry name" value="AA_kinase"/>
    <property type="match status" value="1"/>
</dbReference>
<reference evidence="13 14" key="1">
    <citation type="submission" date="2018-06" db="EMBL/GenBank/DDBJ databases">
        <authorList>
            <consortium name="Pathogen Informatics"/>
            <person name="Doyle S."/>
        </authorList>
    </citation>
    <scope>NUCLEOTIDE SEQUENCE [LARGE SCALE GENOMIC DNA]</scope>
    <source>
        <strain evidence="13 14">NCTC10313</strain>
    </source>
</reference>
<gene>
    <name evidence="11 13" type="primary">argA</name>
    <name evidence="13" type="ORF">NCTC10313_05755</name>
</gene>
<accession>A0A378AIH5</accession>
<dbReference type="Gene3D" id="3.40.630.30">
    <property type="match status" value="1"/>
</dbReference>
<comment type="subunit">
    <text evidence="4 11">Homohexamer.</text>
</comment>
<dbReference type="InterPro" id="IPR033719">
    <property type="entry name" value="NAGS_kin"/>
</dbReference>
<protein>
    <recommendedName>
        <fullName evidence="11">Amino-acid acetyltransferase</fullName>
        <ecNumber evidence="11">2.3.1.1</ecNumber>
    </recommendedName>
    <alternativeName>
        <fullName evidence="11">N-acetylglutamate synthase</fullName>
        <shortName evidence="11">AGS</shortName>
        <shortName evidence="11">NAGS</shortName>
    </alternativeName>
</protein>
<dbReference type="CDD" id="cd04237">
    <property type="entry name" value="AAK_NAGS-ABP"/>
    <property type="match status" value="1"/>
</dbReference>
<evidence type="ECO:0000256" key="3">
    <source>
        <dbReference type="ARBA" id="ARBA00009145"/>
    </source>
</evidence>
<evidence type="ECO:0000256" key="4">
    <source>
        <dbReference type="ARBA" id="ARBA00011643"/>
    </source>
</evidence>
<proteinExistence type="inferred from homology"/>
<evidence type="ECO:0000256" key="7">
    <source>
        <dbReference type="ARBA" id="ARBA00022605"/>
    </source>
</evidence>
<evidence type="ECO:0000256" key="11">
    <source>
        <dbReference type="HAMAP-Rule" id="MF_01105"/>
    </source>
</evidence>
<dbReference type="NCBIfam" id="NF003641">
    <property type="entry name" value="PRK05279.1"/>
    <property type="match status" value="1"/>
</dbReference>
<comment type="similarity">
    <text evidence="3 11">Belongs to the acetyltransferase family. ArgA subfamily.</text>
</comment>
<evidence type="ECO:0000259" key="12">
    <source>
        <dbReference type="PROSITE" id="PS51186"/>
    </source>
</evidence>
<dbReference type="Gene3D" id="3.40.1160.10">
    <property type="entry name" value="Acetylglutamate kinase-like"/>
    <property type="match status" value="1"/>
</dbReference>
<evidence type="ECO:0000313" key="13">
    <source>
        <dbReference type="EMBL" id="STV10494.1"/>
    </source>
</evidence>
<dbReference type="InterPro" id="IPR000182">
    <property type="entry name" value="GNAT_dom"/>
</dbReference>
<dbReference type="SUPFAM" id="SSF55729">
    <property type="entry name" value="Acyl-CoA N-acyltransferases (Nat)"/>
    <property type="match status" value="1"/>
</dbReference>
<dbReference type="PROSITE" id="PS51186">
    <property type="entry name" value="GNAT"/>
    <property type="match status" value="1"/>
</dbReference>
<keyword evidence="5 11" id="KW-0963">Cytoplasm</keyword>
<feature type="domain" description="N-acetyltransferase" evidence="12">
    <location>
        <begin position="295"/>
        <end position="442"/>
    </location>
</feature>
<dbReference type="PANTHER" id="PTHR30602">
    <property type="entry name" value="AMINO-ACID ACETYLTRANSFERASE"/>
    <property type="match status" value="1"/>
</dbReference>
<name>A0A378AIH5_KLEPO</name>
<keyword evidence="9 11" id="KW-0012">Acyltransferase</keyword>
<evidence type="ECO:0000256" key="9">
    <source>
        <dbReference type="ARBA" id="ARBA00023315"/>
    </source>
</evidence>
<dbReference type="HAMAP" id="MF_01105">
    <property type="entry name" value="N_acetyl_glu_synth"/>
    <property type="match status" value="1"/>
</dbReference>
<dbReference type="InterPro" id="IPR016181">
    <property type="entry name" value="Acyl_CoA_acyltransferase"/>
</dbReference>
<dbReference type="InterPro" id="IPR010167">
    <property type="entry name" value="NH2A_AcTrfase"/>
</dbReference>
<evidence type="ECO:0000256" key="8">
    <source>
        <dbReference type="ARBA" id="ARBA00022679"/>
    </source>
</evidence>
<sequence length="442" mass="49044">MVKERRTELVEGFRHSVPYINAHRGKTFVIMLGGEAIEHENFSNIVNDIGLLHSLGIRLVVVYGARPQIDANLAEHHHEPVYHKQTRVTDAKTLELVKQAAGMLQLEITARLSMSLNNTPLQGAHINVVSGNFIIAQPLGVDDGVDYCHSGRIRRIDEEAIHRQLDSGAIVLMGPVAVSVTGESFNLTSEEIATQLAIKLKAEKMIGFCSSQGVYNQAGEIVSELFPNEAQAASKSWKQTKTITPAPCASCAGGEACRSGVRRCHLISYQENGALLQELFSRDGIGTQIVMESAEQIRRATINDIGGILELISPLEQQGILVRRSREQLEMEIDKFTIIQRDNTTIACAALYPFPEEKIGEMACVAVHPDYRSSSRGEVLLERIAAQARQMGLSKLFVLTTRSIHWFQERGFTPVDIDLLPESKKQMYNYQRRSKVLMADLA</sequence>
<dbReference type="GO" id="GO:0004358">
    <property type="term" value="F:L-glutamate N-acetyltransferase activity, acting on acetyl-L-ornithine as donor"/>
    <property type="evidence" value="ECO:0007669"/>
    <property type="project" value="UniProtKB-ARBA"/>
</dbReference>
<keyword evidence="8 11" id="KW-0808">Transferase</keyword>
<dbReference type="PANTHER" id="PTHR30602:SF12">
    <property type="entry name" value="AMINO-ACID ACETYLTRANSFERASE NAGS1, CHLOROPLASTIC-RELATED"/>
    <property type="match status" value="1"/>
</dbReference>
<organism evidence="13 14">
    <name type="scientific">Klebsiella pneumoniae subsp. ozaenae</name>
    <dbReference type="NCBI Taxonomy" id="574"/>
    <lineage>
        <taxon>Bacteria</taxon>
        <taxon>Pseudomonadati</taxon>
        <taxon>Pseudomonadota</taxon>
        <taxon>Gammaproteobacteria</taxon>
        <taxon>Enterobacterales</taxon>
        <taxon>Enterobacteriaceae</taxon>
        <taxon>Klebsiella/Raoultella group</taxon>
        <taxon>Klebsiella</taxon>
        <taxon>Klebsiella pneumoniae complex</taxon>
    </lineage>
</organism>
<comment type="catalytic activity">
    <reaction evidence="10 11">
        <text>L-glutamate + acetyl-CoA = N-acetyl-L-glutamate + CoA + H(+)</text>
        <dbReference type="Rhea" id="RHEA:24292"/>
        <dbReference type="ChEBI" id="CHEBI:15378"/>
        <dbReference type="ChEBI" id="CHEBI:29985"/>
        <dbReference type="ChEBI" id="CHEBI:44337"/>
        <dbReference type="ChEBI" id="CHEBI:57287"/>
        <dbReference type="ChEBI" id="CHEBI:57288"/>
        <dbReference type="EC" id="2.3.1.1"/>
    </reaction>
</comment>
<dbReference type="AlphaFoldDB" id="A0A378AIH5"/>
<keyword evidence="7 11" id="KW-0028">Amino-acid biosynthesis</keyword>
<evidence type="ECO:0000256" key="1">
    <source>
        <dbReference type="ARBA" id="ARBA00004496"/>
    </source>
</evidence>
<evidence type="ECO:0000256" key="2">
    <source>
        <dbReference type="ARBA" id="ARBA00004925"/>
    </source>
</evidence>
<dbReference type="GO" id="GO:0004042">
    <property type="term" value="F:L-glutamate N-acetyltransferase activity"/>
    <property type="evidence" value="ECO:0007669"/>
    <property type="project" value="UniProtKB-UniRule"/>
</dbReference>
<dbReference type="STRING" id="1218098.GCA_001598715_03670"/>
<evidence type="ECO:0000256" key="10">
    <source>
        <dbReference type="ARBA" id="ARBA00048372"/>
    </source>
</evidence>
<dbReference type="SUPFAM" id="SSF53633">
    <property type="entry name" value="Carbamate kinase-like"/>
    <property type="match status" value="1"/>
</dbReference>
<evidence type="ECO:0000313" key="14">
    <source>
        <dbReference type="Proteomes" id="UP000254487"/>
    </source>
</evidence>
<dbReference type="GO" id="GO:0006526">
    <property type="term" value="P:L-arginine biosynthetic process"/>
    <property type="evidence" value="ECO:0007669"/>
    <property type="project" value="UniProtKB-UniRule"/>
</dbReference>
<dbReference type="EC" id="2.3.1.1" evidence="11"/>
<dbReference type="EMBL" id="UGLW01000003">
    <property type="protein sequence ID" value="STV10494.1"/>
    <property type="molecule type" value="Genomic_DNA"/>
</dbReference>
<dbReference type="InterPro" id="IPR001048">
    <property type="entry name" value="Asp/Glu/Uridylate_kinase"/>
</dbReference>
<dbReference type="PIRSF" id="PIRSF000423">
    <property type="entry name" value="ArgA"/>
    <property type="match status" value="1"/>
</dbReference>
<dbReference type="CDD" id="cd04301">
    <property type="entry name" value="NAT_SF"/>
    <property type="match status" value="1"/>
</dbReference>